<keyword evidence="6" id="KW-0813">Transport</keyword>
<dbReference type="GO" id="GO:0140359">
    <property type="term" value="F:ABC-type transporter activity"/>
    <property type="evidence" value="ECO:0007669"/>
    <property type="project" value="InterPro"/>
</dbReference>
<comment type="caution">
    <text evidence="8">The sequence shown here is derived from an EMBL/GenBank/DDBJ whole genome shotgun (WGS) entry which is preliminary data.</text>
</comment>
<feature type="transmembrane region" description="Helical" evidence="6">
    <location>
        <begin position="145"/>
        <end position="167"/>
    </location>
</feature>
<dbReference type="PROSITE" id="PS51012">
    <property type="entry name" value="ABC_TM2"/>
    <property type="match status" value="1"/>
</dbReference>
<evidence type="ECO:0000256" key="1">
    <source>
        <dbReference type="ARBA" id="ARBA00004141"/>
    </source>
</evidence>
<name>A0A9D2KH06_9MICO</name>
<sequence>MKGLALNALPALIRSEATLLSRNPTAIFMALLFPTALLLLQGLVIPGTGEALGGDDPAFAQLRAIDLFIPIALTVALGSVTLTNFPSAIGGYREKGVLRRLATTPVGPQRVLIAQVILSGVSLVLGATIAVAASLMLLDAQPPRSVFLVVGIFALAAVQMLCIGSLIAARASTAQSANGIGMLIFFGCLFTAGVWTPGPLMAEPLRQISGYTPLGAASQSLTAAWYGHPMSLVPIAVMVVWTVPMLLIATRTFRWR</sequence>
<keyword evidence="2 6" id="KW-0812">Transmembrane</keyword>
<comment type="similarity">
    <text evidence="6">Belongs to the ABC-2 integral membrane protein family.</text>
</comment>
<keyword evidence="6" id="KW-1003">Cell membrane</keyword>
<feature type="transmembrane region" description="Helical" evidence="6">
    <location>
        <begin position="232"/>
        <end position="250"/>
    </location>
</feature>
<evidence type="ECO:0000313" key="9">
    <source>
        <dbReference type="Proteomes" id="UP000824220"/>
    </source>
</evidence>
<proteinExistence type="inferred from homology"/>
<feature type="domain" description="ABC transmembrane type-2" evidence="7">
    <location>
        <begin position="25"/>
        <end position="256"/>
    </location>
</feature>
<comment type="subcellular location">
    <subcellularLocation>
        <location evidence="6">Cell membrane</location>
        <topology evidence="6">Multi-pass membrane protein</topology>
    </subcellularLocation>
    <subcellularLocation>
        <location evidence="1">Membrane</location>
        <topology evidence="1">Multi-pass membrane protein</topology>
    </subcellularLocation>
</comment>
<evidence type="ECO:0000256" key="2">
    <source>
        <dbReference type="ARBA" id="ARBA00022692"/>
    </source>
</evidence>
<protein>
    <recommendedName>
        <fullName evidence="6">Transport permease protein</fullName>
    </recommendedName>
</protein>
<organism evidence="8 9">
    <name type="scientific">Candidatus Microbacterium stercoravium</name>
    <dbReference type="NCBI Taxonomy" id="2838697"/>
    <lineage>
        <taxon>Bacteria</taxon>
        <taxon>Bacillati</taxon>
        <taxon>Actinomycetota</taxon>
        <taxon>Actinomycetes</taxon>
        <taxon>Micrococcales</taxon>
        <taxon>Microbacteriaceae</taxon>
        <taxon>Microbacterium</taxon>
    </lineage>
</organism>
<gene>
    <name evidence="8" type="ORF">H9800_03310</name>
</gene>
<reference evidence="8" key="1">
    <citation type="journal article" date="2021" name="PeerJ">
        <title>Extensive microbial diversity within the chicken gut microbiome revealed by metagenomics and culture.</title>
        <authorList>
            <person name="Gilroy R."/>
            <person name="Ravi A."/>
            <person name="Getino M."/>
            <person name="Pursley I."/>
            <person name="Horton D.L."/>
            <person name="Alikhan N.F."/>
            <person name="Baker D."/>
            <person name="Gharbi K."/>
            <person name="Hall N."/>
            <person name="Watson M."/>
            <person name="Adriaenssens E.M."/>
            <person name="Foster-Nyarko E."/>
            <person name="Jarju S."/>
            <person name="Secka A."/>
            <person name="Antonio M."/>
            <person name="Oren A."/>
            <person name="Chaudhuri R.R."/>
            <person name="La Ragione R."/>
            <person name="Hildebrand F."/>
            <person name="Pallen M.J."/>
        </authorList>
    </citation>
    <scope>NUCLEOTIDE SEQUENCE</scope>
    <source>
        <strain evidence="8">ChiHjej8B7-3636</strain>
    </source>
</reference>
<keyword evidence="4 6" id="KW-0472">Membrane</keyword>
<dbReference type="EMBL" id="DXAM01000046">
    <property type="protein sequence ID" value="HJA03871.1"/>
    <property type="molecule type" value="Genomic_DNA"/>
</dbReference>
<evidence type="ECO:0000256" key="3">
    <source>
        <dbReference type="ARBA" id="ARBA00022989"/>
    </source>
</evidence>
<feature type="transmembrane region" description="Helical" evidence="6">
    <location>
        <begin position="179"/>
        <end position="196"/>
    </location>
</feature>
<feature type="transmembrane region" description="Helical" evidence="6">
    <location>
        <begin position="67"/>
        <end position="92"/>
    </location>
</feature>
<dbReference type="PIRSF" id="PIRSF006648">
    <property type="entry name" value="DrrB"/>
    <property type="match status" value="1"/>
</dbReference>
<reference evidence="8" key="2">
    <citation type="submission" date="2021-04" db="EMBL/GenBank/DDBJ databases">
        <authorList>
            <person name="Gilroy R."/>
        </authorList>
    </citation>
    <scope>NUCLEOTIDE SEQUENCE</scope>
    <source>
        <strain evidence="8">ChiHjej8B7-3636</strain>
    </source>
</reference>
<dbReference type="AlphaFoldDB" id="A0A9D2KH06"/>
<evidence type="ECO:0000256" key="5">
    <source>
        <dbReference type="ARBA" id="ARBA00023251"/>
    </source>
</evidence>
<dbReference type="InterPro" id="IPR013525">
    <property type="entry name" value="ABC2_TM"/>
</dbReference>
<evidence type="ECO:0000256" key="4">
    <source>
        <dbReference type="ARBA" id="ARBA00023136"/>
    </source>
</evidence>
<evidence type="ECO:0000259" key="7">
    <source>
        <dbReference type="PROSITE" id="PS51012"/>
    </source>
</evidence>
<dbReference type="InterPro" id="IPR052902">
    <property type="entry name" value="ABC-2_transporter"/>
</dbReference>
<dbReference type="Proteomes" id="UP000824220">
    <property type="component" value="Unassembled WGS sequence"/>
</dbReference>
<dbReference type="GO" id="GO:0043190">
    <property type="term" value="C:ATP-binding cassette (ABC) transporter complex"/>
    <property type="evidence" value="ECO:0007669"/>
    <property type="project" value="InterPro"/>
</dbReference>
<evidence type="ECO:0000256" key="6">
    <source>
        <dbReference type="RuleBase" id="RU361157"/>
    </source>
</evidence>
<keyword evidence="3 6" id="KW-1133">Transmembrane helix</keyword>
<dbReference type="GO" id="GO:0046677">
    <property type="term" value="P:response to antibiotic"/>
    <property type="evidence" value="ECO:0007669"/>
    <property type="project" value="UniProtKB-KW"/>
</dbReference>
<dbReference type="Pfam" id="PF01061">
    <property type="entry name" value="ABC2_membrane"/>
    <property type="match status" value="1"/>
</dbReference>
<dbReference type="InterPro" id="IPR047817">
    <property type="entry name" value="ABC2_TM_bact-type"/>
</dbReference>
<accession>A0A9D2KH06</accession>
<dbReference type="InterPro" id="IPR000412">
    <property type="entry name" value="ABC_2_transport"/>
</dbReference>
<feature type="transmembrane region" description="Helical" evidence="6">
    <location>
        <begin position="27"/>
        <end position="46"/>
    </location>
</feature>
<keyword evidence="5" id="KW-0046">Antibiotic resistance</keyword>
<feature type="transmembrane region" description="Helical" evidence="6">
    <location>
        <begin position="112"/>
        <end position="138"/>
    </location>
</feature>
<dbReference type="PANTHER" id="PTHR43027">
    <property type="entry name" value="DOXORUBICIN RESISTANCE ABC TRANSPORTER PERMEASE PROTEIN DRRC-RELATED"/>
    <property type="match status" value="1"/>
</dbReference>
<dbReference type="PANTHER" id="PTHR43027:SF2">
    <property type="entry name" value="TRANSPORT PERMEASE PROTEIN"/>
    <property type="match status" value="1"/>
</dbReference>
<evidence type="ECO:0000313" key="8">
    <source>
        <dbReference type="EMBL" id="HJA03871.1"/>
    </source>
</evidence>